<dbReference type="PANTHER" id="PTHR31616">
    <property type="entry name" value="TREHALASE"/>
    <property type="match status" value="1"/>
</dbReference>
<dbReference type="Proteomes" id="UP001165065">
    <property type="component" value="Unassembled WGS sequence"/>
</dbReference>
<comment type="similarity">
    <text evidence="2">Belongs to the glycosyl hydrolase 15 family.</text>
</comment>
<dbReference type="InterPro" id="IPR012341">
    <property type="entry name" value="6hp_glycosidase-like_sf"/>
</dbReference>
<sequence length="491" mass="52952">MKFSFAALAFAPIALAGDCAISASDRADCGELASNQDSCEAVGCCWSPLENEDGPWCFYSKGNEPGSCFVFQNSTDTAPFSSSEIDTMKGYFTDNINVEQVGAVVAAPDHDTPGGNYYYHWMRDGALTMRAFQVITPTSDPSYKTTMESYTNWVLGRQAATPVHDGVDVRVEPKFEIPDGTVFDGAWCRPQNDGPGLRAISLITYANSGVPSKDFVTSSLWKAIKADLDWVVGGWDSNTCDLWEEVQSSDFFWNRVTMKKAMIMGAAFAATMGDDETASTYSTTAASIDSKLDSHWTGTFVAEETNRQKDGAVFVGFNNGFDSSDAKYAPTSFEVASTVNVFNTAFCSEYAINTADTAASVPGVLIGRYPGDTYANGNPWVLTTAALAQILYRAASYTLDNGVPEADALSEFAKGLNVEFPSDAAGIAQTLAAAGDSVMLRLKEHVGDDGGHLDEQIDRDSGEQMSAKDLTWSYAEVLLAMNAREEYIARA</sequence>
<feature type="disulfide bond" evidence="9">
    <location>
        <begin position="29"/>
        <end position="44"/>
    </location>
</feature>
<gene>
    <name evidence="12" type="ORF">TrCOL_g9058</name>
</gene>
<evidence type="ECO:0000256" key="9">
    <source>
        <dbReference type="PROSITE-ProRule" id="PRU00779"/>
    </source>
</evidence>
<dbReference type="PROSITE" id="PS51448">
    <property type="entry name" value="P_TREFOIL_2"/>
    <property type="match status" value="1"/>
</dbReference>
<keyword evidence="5 9" id="KW-1015">Disulfide bond</keyword>
<dbReference type="PANTHER" id="PTHR31616:SF9">
    <property type="entry name" value="GLUCOAMYLASE, INTRACELLULAR SPORULATION-SPECIFIC"/>
    <property type="match status" value="1"/>
</dbReference>
<dbReference type="InterPro" id="IPR000165">
    <property type="entry name" value="Glucoamylase"/>
</dbReference>
<dbReference type="Pfam" id="PF00723">
    <property type="entry name" value="Glyco_hydro_15"/>
    <property type="match status" value="1"/>
</dbReference>
<dbReference type="AlphaFoldDB" id="A0A9W7GJG6"/>
<dbReference type="PRINTS" id="PR00736">
    <property type="entry name" value="GLHYDRLASE15"/>
</dbReference>
<dbReference type="GO" id="GO:0004339">
    <property type="term" value="F:glucan 1,4-alpha-glucosidase activity"/>
    <property type="evidence" value="ECO:0007669"/>
    <property type="project" value="UniProtKB-EC"/>
</dbReference>
<organism evidence="12 13">
    <name type="scientific">Triparma columacea</name>
    <dbReference type="NCBI Taxonomy" id="722753"/>
    <lineage>
        <taxon>Eukaryota</taxon>
        <taxon>Sar</taxon>
        <taxon>Stramenopiles</taxon>
        <taxon>Ochrophyta</taxon>
        <taxon>Bolidophyceae</taxon>
        <taxon>Parmales</taxon>
        <taxon>Triparmaceae</taxon>
        <taxon>Triparma</taxon>
    </lineage>
</organism>
<evidence type="ECO:0000259" key="11">
    <source>
        <dbReference type="PROSITE" id="PS51448"/>
    </source>
</evidence>
<keyword evidence="7" id="KW-0326">Glycosidase</keyword>
<evidence type="ECO:0000256" key="7">
    <source>
        <dbReference type="ARBA" id="ARBA00023295"/>
    </source>
</evidence>
<comment type="caution">
    <text evidence="9">Lacks conserved residue(s) required for the propagation of feature annotation.</text>
</comment>
<dbReference type="SUPFAM" id="SSF48208">
    <property type="entry name" value="Six-hairpin glycosidases"/>
    <property type="match status" value="1"/>
</dbReference>
<dbReference type="InterPro" id="IPR000519">
    <property type="entry name" value="P_trefoil_dom"/>
</dbReference>
<dbReference type="EC" id="3.2.1.3" evidence="3"/>
<feature type="chain" id="PRO_5040961843" description="glucan 1,4-alpha-glucosidase" evidence="10">
    <location>
        <begin position="17"/>
        <end position="491"/>
    </location>
</feature>
<keyword evidence="8" id="KW-0624">Polysaccharide degradation</keyword>
<name>A0A9W7GJG6_9STRA</name>
<keyword evidence="10" id="KW-0732">Signal</keyword>
<dbReference type="InterPro" id="IPR011613">
    <property type="entry name" value="GH15-like"/>
</dbReference>
<dbReference type="Gene3D" id="1.50.10.10">
    <property type="match status" value="1"/>
</dbReference>
<evidence type="ECO:0000256" key="8">
    <source>
        <dbReference type="ARBA" id="ARBA00023326"/>
    </source>
</evidence>
<feature type="disulfide bond" evidence="9">
    <location>
        <begin position="19"/>
        <end position="45"/>
    </location>
</feature>
<dbReference type="SMART" id="SM00018">
    <property type="entry name" value="PD"/>
    <property type="match status" value="1"/>
</dbReference>
<dbReference type="SUPFAM" id="SSF57492">
    <property type="entry name" value="Trefoil"/>
    <property type="match status" value="1"/>
</dbReference>
<evidence type="ECO:0000256" key="5">
    <source>
        <dbReference type="ARBA" id="ARBA00023157"/>
    </source>
</evidence>
<comment type="caution">
    <text evidence="12">The sequence shown here is derived from an EMBL/GenBank/DDBJ whole genome shotgun (WGS) entry which is preliminary data.</text>
</comment>
<dbReference type="Gene3D" id="4.10.110.10">
    <property type="entry name" value="Spasmolytic Protein, domain 1"/>
    <property type="match status" value="1"/>
</dbReference>
<evidence type="ECO:0000256" key="10">
    <source>
        <dbReference type="SAM" id="SignalP"/>
    </source>
</evidence>
<keyword evidence="4" id="KW-0378">Hydrolase</keyword>
<reference evidence="13" key="1">
    <citation type="journal article" date="2023" name="Commun. Biol.">
        <title>Genome analysis of Parmales, the sister group of diatoms, reveals the evolutionary specialization of diatoms from phago-mixotrophs to photoautotrophs.</title>
        <authorList>
            <person name="Ban H."/>
            <person name="Sato S."/>
            <person name="Yoshikawa S."/>
            <person name="Yamada K."/>
            <person name="Nakamura Y."/>
            <person name="Ichinomiya M."/>
            <person name="Sato N."/>
            <person name="Blanc-Mathieu R."/>
            <person name="Endo H."/>
            <person name="Kuwata A."/>
            <person name="Ogata H."/>
        </authorList>
    </citation>
    <scope>NUCLEOTIDE SEQUENCE [LARGE SCALE GENOMIC DNA]</scope>
</reference>
<feature type="signal peptide" evidence="10">
    <location>
        <begin position="1"/>
        <end position="16"/>
    </location>
</feature>
<evidence type="ECO:0000313" key="13">
    <source>
        <dbReference type="Proteomes" id="UP001165065"/>
    </source>
</evidence>
<keyword evidence="6" id="KW-0119">Carbohydrate metabolism</keyword>
<dbReference type="CDD" id="cd00111">
    <property type="entry name" value="Trefoil"/>
    <property type="match status" value="1"/>
</dbReference>
<accession>A0A9W7GJG6</accession>
<keyword evidence="13" id="KW-1185">Reference proteome</keyword>
<evidence type="ECO:0000256" key="2">
    <source>
        <dbReference type="ARBA" id="ARBA00006188"/>
    </source>
</evidence>
<dbReference type="InterPro" id="IPR008928">
    <property type="entry name" value="6-hairpin_glycosidase_sf"/>
</dbReference>
<dbReference type="Pfam" id="PF00088">
    <property type="entry name" value="Trefoil"/>
    <property type="match status" value="1"/>
</dbReference>
<dbReference type="InterPro" id="IPR044913">
    <property type="entry name" value="P_trefoil_dom_sf"/>
</dbReference>
<dbReference type="GO" id="GO:0000272">
    <property type="term" value="P:polysaccharide catabolic process"/>
    <property type="evidence" value="ECO:0007669"/>
    <property type="project" value="UniProtKB-KW"/>
</dbReference>
<evidence type="ECO:0000256" key="4">
    <source>
        <dbReference type="ARBA" id="ARBA00022801"/>
    </source>
</evidence>
<feature type="domain" description="P-type" evidence="11">
    <location>
        <begin position="17"/>
        <end position="61"/>
    </location>
</feature>
<evidence type="ECO:0000256" key="6">
    <source>
        <dbReference type="ARBA" id="ARBA00023277"/>
    </source>
</evidence>
<comment type="catalytic activity">
    <reaction evidence="1">
        <text>Hydrolysis of terminal (1-&gt;4)-linked alpha-D-glucose residues successively from non-reducing ends of the chains with release of beta-D-glucose.</text>
        <dbReference type="EC" id="3.2.1.3"/>
    </reaction>
</comment>
<evidence type="ECO:0000256" key="1">
    <source>
        <dbReference type="ARBA" id="ARBA00001863"/>
    </source>
</evidence>
<proteinExistence type="inferred from homology"/>
<dbReference type="EMBL" id="BRYA01000319">
    <property type="protein sequence ID" value="GMI46921.1"/>
    <property type="molecule type" value="Genomic_DNA"/>
</dbReference>
<dbReference type="OrthoDB" id="6123450at2759"/>
<evidence type="ECO:0000256" key="3">
    <source>
        <dbReference type="ARBA" id="ARBA00012593"/>
    </source>
</evidence>
<evidence type="ECO:0000313" key="12">
    <source>
        <dbReference type="EMBL" id="GMI46921.1"/>
    </source>
</evidence>
<protein>
    <recommendedName>
        <fullName evidence="3">glucan 1,4-alpha-glucosidase</fullName>
        <ecNumber evidence="3">3.2.1.3</ecNumber>
    </recommendedName>
</protein>